<reference evidence="8 9" key="1">
    <citation type="submission" date="2015-06" db="EMBL/GenBank/DDBJ databases">
        <title>Talaromyces atroroseus IBT 11181 draft genome.</title>
        <authorList>
            <person name="Rasmussen K.B."/>
            <person name="Rasmussen S."/>
            <person name="Petersen B."/>
            <person name="Sicheritz-Ponten T."/>
            <person name="Mortensen U.H."/>
            <person name="Thrane U."/>
        </authorList>
    </citation>
    <scope>NUCLEOTIDE SEQUENCE [LARGE SCALE GENOMIC DNA]</scope>
    <source>
        <strain evidence="8 9">IBT 11181</strain>
    </source>
</reference>
<dbReference type="InterPro" id="IPR050416">
    <property type="entry name" value="FAD-linked_Oxidoreductase"/>
</dbReference>
<evidence type="ECO:0000256" key="1">
    <source>
        <dbReference type="ARBA" id="ARBA00005466"/>
    </source>
</evidence>
<protein>
    <recommendedName>
        <fullName evidence="7">FAD-binding PCMH-type domain-containing protein</fullName>
    </recommendedName>
</protein>
<feature type="chain" id="PRO_5012389072" description="FAD-binding PCMH-type domain-containing protein" evidence="6">
    <location>
        <begin position="18"/>
        <end position="485"/>
    </location>
</feature>
<evidence type="ECO:0000313" key="9">
    <source>
        <dbReference type="Proteomes" id="UP000214365"/>
    </source>
</evidence>
<dbReference type="PANTHER" id="PTHR42973:SF32">
    <property type="entry name" value="FAD-LINKED OXIDOREDUCTASE AFOF"/>
    <property type="match status" value="1"/>
</dbReference>
<organism evidence="8 9">
    <name type="scientific">Talaromyces atroroseus</name>
    <dbReference type="NCBI Taxonomy" id="1441469"/>
    <lineage>
        <taxon>Eukaryota</taxon>
        <taxon>Fungi</taxon>
        <taxon>Dikarya</taxon>
        <taxon>Ascomycota</taxon>
        <taxon>Pezizomycotina</taxon>
        <taxon>Eurotiomycetes</taxon>
        <taxon>Eurotiomycetidae</taxon>
        <taxon>Eurotiales</taxon>
        <taxon>Trichocomaceae</taxon>
        <taxon>Talaromyces</taxon>
        <taxon>Talaromyces sect. Trachyspermi</taxon>
    </lineage>
</organism>
<dbReference type="AlphaFoldDB" id="A0A1Q5QBE1"/>
<comment type="similarity">
    <text evidence="1">Belongs to the oxygen-dependent FAD-linked oxidoreductase family.</text>
</comment>
<dbReference type="InterPro" id="IPR012951">
    <property type="entry name" value="BBE"/>
</dbReference>
<dbReference type="GeneID" id="31000902"/>
<accession>A0A1Q5QBE1</accession>
<evidence type="ECO:0000256" key="5">
    <source>
        <dbReference type="ARBA" id="ARBA00023002"/>
    </source>
</evidence>
<evidence type="ECO:0000256" key="6">
    <source>
        <dbReference type="SAM" id="SignalP"/>
    </source>
</evidence>
<feature type="signal peptide" evidence="6">
    <location>
        <begin position="1"/>
        <end position="17"/>
    </location>
</feature>
<keyword evidence="3 6" id="KW-0732">Signal</keyword>
<evidence type="ECO:0000259" key="7">
    <source>
        <dbReference type="PROSITE" id="PS51387"/>
    </source>
</evidence>
<dbReference type="PROSITE" id="PS51387">
    <property type="entry name" value="FAD_PCMH"/>
    <property type="match status" value="1"/>
</dbReference>
<dbReference type="GO" id="GO:0071949">
    <property type="term" value="F:FAD binding"/>
    <property type="evidence" value="ECO:0007669"/>
    <property type="project" value="InterPro"/>
</dbReference>
<name>A0A1Q5QBE1_TALAT</name>
<dbReference type="InterPro" id="IPR006094">
    <property type="entry name" value="Oxid_FAD_bind_N"/>
</dbReference>
<dbReference type="InterPro" id="IPR036318">
    <property type="entry name" value="FAD-bd_PCMH-like_sf"/>
</dbReference>
<dbReference type="Gene3D" id="3.40.462.20">
    <property type="match status" value="1"/>
</dbReference>
<dbReference type="RefSeq" id="XP_020123322.1">
    <property type="nucleotide sequence ID" value="XM_020260969.1"/>
</dbReference>
<dbReference type="Gene3D" id="3.30.465.10">
    <property type="match status" value="1"/>
</dbReference>
<evidence type="ECO:0000256" key="4">
    <source>
        <dbReference type="ARBA" id="ARBA00022827"/>
    </source>
</evidence>
<dbReference type="Pfam" id="PF01565">
    <property type="entry name" value="FAD_binding_4"/>
    <property type="match status" value="1"/>
</dbReference>
<feature type="domain" description="FAD-binding PCMH-type" evidence="7">
    <location>
        <begin position="53"/>
        <end position="227"/>
    </location>
</feature>
<gene>
    <name evidence="8" type="ORF">UA08_01147</name>
</gene>
<dbReference type="PANTHER" id="PTHR42973">
    <property type="entry name" value="BINDING OXIDOREDUCTASE, PUTATIVE (AFU_ORTHOLOGUE AFUA_1G17690)-RELATED"/>
    <property type="match status" value="1"/>
</dbReference>
<keyword evidence="5" id="KW-0560">Oxidoreductase</keyword>
<dbReference type="STRING" id="1441469.A0A1Q5QBE1"/>
<dbReference type="InterPro" id="IPR016169">
    <property type="entry name" value="FAD-bd_PCMH_sub2"/>
</dbReference>
<keyword evidence="9" id="KW-1185">Reference proteome</keyword>
<keyword evidence="4" id="KW-0274">FAD</keyword>
<evidence type="ECO:0000313" key="8">
    <source>
        <dbReference type="EMBL" id="OKL63201.1"/>
    </source>
</evidence>
<sequence>MRAEVSVLLALPLLATATTYNLSALFGSVLSPDAEYYYPSDANWTGEVTQRWSTWHAPTYLGAIKPATERDVQDIVKIASAHNISFLATGGGHGVSQNLANVQNAIDIDLSNFKTVEVDEANNQVIVGGGATYGQLYDPLYKIGKEIPTGNAECVGVVGASVGAGVGLLQGLHGYTSDALLSARIVTASGVLFEASATNNTDLFWAIRGAGANFGIITSATYRIYDATNGGQAQNADFLFPQTANRSVWDALQTLDETLPAELSVTITSAYNQTSAQAAILVNLVYFGPQDEFQPYVNQFVALNPTRWRNITAPWNNLIAQANFGAPSSSCDTNEHINMFSIALNKTDPLTFQGFFDDMILFSQMNPSYSGAWVIERYGSQGPMAVPTESRGVYPWREAKMQLLFESNYANSSLDDTVDAFYTQQRQHFNEFSGFNTFATYVNYAHGDEGPNAWYGDADNLSRLSALKSKWDSNNLFGAAKPVPF</sequence>
<comment type="caution">
    <text evidence="8">The sequence shown here is derived from an EMBL/GenBank/DDBJ whole genome shotgun (WGS) entry which is preliminary data.</text>
</comment>
<proteinExistence type="inferred from homology"/>
<dbReference type="InterPro" id="IPR016166">
    <property type="entry name" value="FAD-bd_PCMH"/>
</dbReference>
<evidence type="ECO:0000256" key="3">
    <source>
        <dbReference type="ARBA" id="ARBA00022729"/>
    </source>
</evidence>
<dbReference type="Proteomes" id="UP000214365">
    <property type="component" value="Unassembled WGS sequence"/>
</dbReference>
<dbReference type="SUPFAM" id="SSF56176">
    <property type="entry name" value="FAD-binding/transporter-associated domain-like"/>
    <property type="match status" value="1"/>
</dbReference>
<dbReference type="OrthoDB" id="415825at2759"/>
<dbReference type="EMBL" id="LFMY01000002">
    <property type="protein sequence ID" value="OKL63201.1"/>
    <property type="molecule type" value="Genomic_DNA"/>
</dbReference>
<keyword evidence="2" id="KW-0285">Flavoprotein</keyword>
<dbReference type="GO" id="GO:0016491">
    <property type="term" value="F:oxidoreductase activity"/>
    <property type="evidence" value="ECO:0007669"/>
    <property type="project" value="UniProtKB-KW"/>
</dbReference>
<dbReference type="Pfam" id="PF08031">
    <property type="entry name" value="BBE"/>
    <property type="match status" value="1"/>
</dbReference>
<evidence type="ECO:0000256" key="2">
    <source>
        <dbReference type="ARBA" id="ARBA00022630"/>
    </source>
</evidence>